<reference evidence="3 4" key="1">
    <citation type="submission" date="2018-06" db="EMBL/GenBank/DDBJ databases">
        <title>A transcriptomic atlas of mushroom development highlights an independent origin of complex multicellularity.</title>
        <authorList>
            <consortium name="DOE Joint Genome Institute"/>
            <person name="Krizsan K."/>
            <person name="Almasi E."/>
            <person name="Merenyi Z."/>
            <person name="Sahu N."/>
            <person name="Viragh M."/>
            <person name="Koszo T."/>
            <person name="Mondo S."/>
            <person name="Kiss B."/>
            <person name="Balint B."/>
            <person name="Kues U."/>
            <person name="Barry K."/>
            <person name="Hegedus J.C."/>
            <person name="Henrissat B."/>
            <person name="Johnson J."/>
            <person name="Lipzen A."/>
            <person name="Ohm R."/>
            <person name="Nagy I."/>
            <person name="Pangilinan J."/>
            <person name="Yan J."/>
            <person name="Xiong Y."/>
            <person name="Grigoriev I.V."/>
            <person name="Hibbett D.S."/>
            <person name="Nagy L.G."/>
        </authorList>
    </citation>
    <scope>NUCLEOTIDE SEQUENCE [LARGE SCALE GENOMIC DNA]</scope>
    <source>
        <strain evidence="3 4">SZMC22713</strain>
    </source>
</reference>
<dbReference type="OrthoDB" id="2497682at2759"/>
<sequence>MVLPSALLSVLLTALFPSVAAMASPEPLPMPINADYSRQLLPPVRATGDNLSKRTHKAPVKSASSTHKPIASSSSVAHRPGLPSSAVSGSASQFTAVPKSQKQRLPTRIVSTRHIHRSAAVGLSALYSQFGTQHDNIVSNSQTLNNMAAKSASVSNNDVAFQQQSAYQISSLHAAMLSVHGLFTDLAAQKGLANYDKSNQLETLLKEIVNANKDAMSSVYILVYNIPGLGPILGPIVYDIKCIVDDILDTTENATDAILNGLSPALQALSLAMGQSTCAFGIKIVGLCAL</sequence>
<dbReference type="VEuPathDB" id="FungiDB:BD410DRAFT_780955"/>
<feature type="chain" id="PRO_5021205621" evidence="2">
    <location>
        <begin position="22"/>
        <end position="290"/>
    </location>
</feature>
<gene>
    <name evidence="3" type="ORF">BD410DRAFT_780955</name>
</gene>
<dbReference type="AlphaFoldDB" id="A0A4Y7QM63"/>
<feature type="compositionally biased region" description="Polar residues" evidence="1">
    <location>
        <begin position="62"/>
        <end position="76"/>
    </location>
</feature>
<keyword evidence="4" id="KW-1185">Reference proteome</keyword>
<evidence type="ECO:0000313" key="3">
    <source>
        <dbReference type="EMBL" id="TDL28446.1"/>
    </source>
</evidence>
<dbReference type="EMBL" id="ML170157">
    <property type="protein sequence ID" value="TDL28446.1"/>
    <property type="molecule type" value="Genomic_DNA"/>
</dbReference>
<proteinExistence type="predicted"/>
<keyword evidence="2" id="KW-0732">Signal</keyword>
<evidence type="ECO:0000256" key="1">
    <source>
        <dbReference type="SAM" id="MobiDB-lite"/>
    </source>
</evidence>
<feature type="compositionally biased region" description="Polar residues" evidence="1">
    <location>
        <begin position="85"/>
        <end position="104"/>
    </location>
</feature>
<evidence type="ECO:0000256" key="2">
    <source>
        <dbReference type="SAM" id="SignalP"/>
    </source>
</evidence>
<organism evidence="3 4">
    <name type="scientific">Rickenella mellea</name>
    <dbReference type="NCBI Taxonomy" id="50990"/>
    <lineage>
        <taxon>Eukaryota</taxon>
        <taxon>Fungi</taxon>
        <taxon>Dikarya</taxon>
        <taxon>Basidiomycota</taxon>
        <taxon>Agaricomycotina</taxon>
        <taxon>Agaricomycetes</taxon>
        <taxon>Hymenochaetales</taxon>
        <taxon>Rickenellaceae</taxon>
        <taxon>Rickenella</taxon>
    </lineage>
</organism>
<dbReference type="Proteomes" id="UP000294933">
    <property type="component" value="Unassembled WGS sequence"/>
</dbReference>
<name>A0A4Y7QM63_9AGAM</name>
<accession>A0A4Y7QM63</accession>
<protein>
    <submittedName>
        <fullName evidence="3">Uncharacterized protein</fullName>
    </submittedName>
</protein>
<evidence type="ECO:0000313" key="4">
    <source>
        <dbReference type="Proteomes" id="UP000294933"/>
    </source>
</evidence>
<feature type="region of interest" description="Disordered" evidence="1">
    <location>
        <begin position="44"/>
        <end position="105"/>
    </location>
</feature>
<feature type="signal peptide" evidence="2">
    <location>
        <begin position="1"/>
        <end position="21"/>
    </location>
</feature>